<dbReference type="PRINTS" id="PR00380">
    <property type="entry name" value="KINESINHEAVY"/>
</dbReference>
<dbReference type="PROSITE" id="PS00411">
    <property type="entry name" value="KINESIN_MOTOR_1"/>
    <property type="match status" value="1"/>
</dbReference>
<proteinExistence type="inferred from homology"/>
<dbReference type="InterPro" id="IPR027640">
    <property type="entry name" value="Kinesin-like_fam"/>
</dbReference>
<protein>
    <submittedName>
        <fullName evidence="9">Putative plus-end-directed kinesin ATPase</fullName>
    </submittedName>
</protein>
<evidence type="ECO:0000256" key="5">
    <source>
        <dbReference type="ARBA" id="ARBA00023054"/>
    </source>
</evidence>
<feature type="region of interest" description="Disordered" evidence="8">
    <location>
        <begin position="773"/>
        <end position="799"/>
    </location>
</feature>
<name>A0A6A4PQH8_LUPAL</name>
<dbReference type="FunFam" id="3.40.850.10:FF:000016">
    <property type="entry name" value="Kinesin-like protein"/>
    <property type="match status" value="1"/>
</dbReference>
<dbReference type="InterPro" id="IPR027417">
    <property type="entry name" value="P-loop_NTPase"/>
</dbReference>
<reference evidence="10" key="1">
    <citation type="journal article" date="2020" name="Nat. Commun.">
        <title>Genome sequence of the cluster root forming white lupin.</title>
        <authorList>
            <person name="Hufnagel B."/>
            <person name="Marques A."/>
            <person name="Soriano A."/>
            <person name="Marques L."/>
            <person name="Divol F."/>
            <person name="Doumas P."/>
            <person name="Sallet E."/>
            <person name="Mancinotti D."/>
            <person name="Carrere S."/>
            <person name="Marande W."/>
            <person name="Arribat S."/>
            <person name="Keller J."/>
            <person name="Huneau C."/>
            <person name="Blein T."/>
            <person name="Aime D."/>
            <person name="Laguerre M."/>
            <person name="Taylor J."/>
            <person name="Schubert V."/>
            <person name="Nelson M."/>
            <person name="Geu-Flores F."/>
            <person name="Crespi M."/>
            <person name="Gallardo-Guerrero K."/>
            <person name="Delaux P.-M."/>
            <person name="Salse J."/>
            <person name="Berges H."/>
            <person name="Guyot R."/>
            <person name="Gouzy J."/>
            <person name="Peret B."/>
        </authorList>
    </citation>
    <scope>NUCLEOTIDE SEQUENCE [LARGE SCALE GENOMIC DNA]</scope>
    <source>
        <strain evidence="10">cv. Amiga</strain>
    </source>
</reference>
<gene>
    <name evidence="9" type="ORF">Lalb_Chr11g0062061</name>
</gene>
<dbReference type="Pfam" id="PF00225">
    <property type="entry name" value="Kinesin"/>
    <property type="match status" value="1"/>
</dbReference>
<dbReference type="EMBL" id="WOCE01000011">
    <property type="protein sequence ID" value="KAE9603546.1"/>
    <property type="molecule type" value="Genomic_DNA"/>
</dbReference>
<dbReference type="InterPro" id="IPR019821">
    <property type="entry name" value="Kinesin_motor_CS"/>
</dbReference>
<dbReference type="Pfam" id="PF11995">
    <property type="entry name" value="DUF3490"/>
    <property type="match status" value="1"/>
</dbReference>
<keyword evidence="2" id="KW-0493">Microtubule</keyword>
<evidence type="ECO:0000256" key="3">
    <source>
        <dbReference type="ARBA" id="ARBA00022741"/>
    </source>
</evidence>
<feature type="region of interest" description="Disordered" evidence="8">
    <location>
        <begin position="648"/>
        <end position="728"/>
    </location>
</feature>
<dbReference type="Gene3D" id="3.40.850.10">
    <property type="entry name" value="Kinesin motor domain"/>
    <property type="match status" value="1"/>
</dbReference>
<dbReference type="InterPro" id="IPR021881">
    <property type="entry name" value="NACK_C"/>
</dbReference>
<keyword evidence="4" id="KW-0067">ATP-binding</keyword>
<evidence type="ECO:0000256" key="1">
    <source>
        <dbReference type="ARBA" id="ARBA00007310"/>
    </source>
</evidence>
<feature type="coiled-coil region" evidence="7">
    <location>
        <begin position="356"/>
        <end position="421"/>
    </location>
</feature>
<evidence type="ECO:0000256" key="7">
    <source>
        <dbReference type="SAM" id="Coils"/>
    </source>
</evidence>
<dbReference type="GO" id="GO:0005524">
    <property type="term" value="F:ATP binding"/>
    <property type="evidence" value="ECO:0007669"/>
    <property type="project" value="UniProtKB-UniRule"/>
</dbReference>
<dbReference type="GO" id="GO:0005874">
    <property type="term" value="C:microtubule"/>
    <property type="evidence" value="ECO:0007669"/>
    <property type="project" value="UniProtKB-KW"/>
</dbReference>
<comment type="similarity">
    <text evidence="1">Belongs to the TRAFAC class myosin-kinesin ATPase superfamily. Kinesin family. KIN-7 subfamily.</text>
</comment>
<keyword evidence="5 7" id="KW-0175">Coiled coil</keyword>
<evidence type="ECO:0000313" key="10">
    <source>
        <dbReference type="Proteomes" id="UP000447434"/>
    </source>
</evidence>
<sequence>MREKGFREEHENVSLSNTTDEERIVVSIRVRPLNEKEKARHDVSELECVSNNTIRFKNNTVVEQRSLSNDAYTFDKVFGERCSTHQVYEQGIKEVALSVVSGINCSIFAYGQTSSGKTYTMTGITEYAVRDIYDYIGKHKEREFAVKFSAMEIYNEAVRDLLSANATPLRVLDDPEKGTVVEKLTEETLKDKNQLQELLFICAAERTTEETAMNETSSRSHQILRLTVESNPNDYARTARSGTLIASVNFVDLAGSERASQALSAGTRLREGSHINRSLLTLGTVIRKLSKERNGHIPYRDSKLTRILHNSLGGNARTAIICTISPARSQVEQSRNTLFFAGCAKQVATNAKVNVMISDKVLVKQLKNELARMENELRNSTPNTAILRERELQIEQMGKQIKELTRQRNLFQSHVENLLQTAGKDWPMRVDKDSGSELSCVSNSISPGTEHTFENLDKTTTTSISNEQLSQQNESFEGDFLLDGSPPAFVGPDPCQGWEEIASRAESEDNFKEVPCIEIKEMETDHIADVDTSIPDFEQGGNTPMIHVVNADAITKSPSRYGYSGLSHVALYHSTDALQEKTQDLHVDLLEKFNVSSEPEPHIFAAMSPPQTDKSDQETSSHPQFTELNNNQDALQQKNQDFHLELSVKSNGSSEPEPRISRSRNSRNRSSQPVLAGMSPSQTDEVDQETSSHPHFTKLDQKVVSPPQFNKLDQEPTSHPHFHEQEPKTILPPQSVKASHFDEQEVNSMFPPQSDESPHLHDHELKTVLRPQSDESPHFDEQEVKTMLPPQSEVSPHFDKQELKTMLASQSGELEQVSDKGYSNSLVGFYGELSESELHVIKRKSPQTYSLVEEMDASVEEESVVDSDTEETASVINYVTKMNGRAKSASLKNEFDDLMVRARTHEVNKHVNRVKGISFHGNWGSSMPSELERRQREIIELWDACNVPLAHRSYYFLLIKGELSDSVYLNIEFWRLSFLKDAYSSGTNVTEEGLDVTPNSSLKALNRERKMLSGYVHKKFSRKEREELYKKWRIDLKTKHRSIQLAWLLWTNTKDLNHVRESAKLVAKLVGFIDSGEVSKKLFGFGFLGKLKSRKSHDWEDSISTAT</sequence>
<dbReference type="CDD" id="cd01374">
    <property type="entry name" value="KISc_CENP_E"/>
    <property type="match status" value="1"/>
</dbReference>
<keyword evidence="6" id="KW-0505">Motor protein</keyword>
<keyword evidence="10" id="KW-1185">Reference proteome</keyword>
<feature type="compositionally biased region" description="Basic and acidic residues" evidence="8">
    <location>
        <begin position="712"/>
        <end position="727"/>
    </location>
</feature>
<organism evidence="9 10">
    <name type="scientific">Lupinus albus</name>
    <name type="common">White lupine</name>
    <name type="synonym">Lupinus termis</name>
    <dbReference type="NCBI Taxonomy" id="3870"/>
    <lineage>
        <taxon>Eukaryota</taxon>
        <taxon>Viridiplantae</taxon>
        <taxon>Streptophyta</taxon>
        <taxon>Embryophyta</taxon>
        <taxon>Tracheophyta</taxon>
        <taxon>Spermatophyta</taxon>
        <taxon>Magnoliopsida</taxon>
        <taxon>eudicotyledons</taxon>
        <taxon>Gunneridae</taxon>
        <taxon>Pentapetalae</taxon>
        <taxon>rosids</taxon>
        <taxon>fabids</taxon>
        <taxon>Fabales</taxon>
        <taxon>Fabaceae</taxon>
        <taxon>Papilionoideae</taxon>
        <taxon>50 kb inversion clade</taxon>
        <taxon>genistoids sensu lato</taxon>
        <taxon>core genistoids</taxon>
        <taxon>Genisteae</taxon>
        <taxon>Lupinus</taxon>
    </lineage>
</organism>
<dbReference type="PROSITE" id="PS50067">
    <property type="entry name" value="KINESIN_MOTOR_2"/>
    <property type="match status" value="1"/>
</dbReference>
<evidence type="ECO:0000256" key="8">
    <source>
        <dbReference type="SAM" id="MobiDB-lite"/>
    </source>
</evidence>
<evidence type="ECO:0000313" key="9">
    <source>
        <dbReference type="EMBL" id="KAE9603546.1"/>
    </source>
</evidence>
<feature type="region of interest" description="Disordered" evidence="8">
    <location>
        <begin position="600"/>
        <end position="625"/>
    </location>
</feature>
<dbReference type="SUPFAM" id="SSF52540">
    <property type="entry name" value="P-loop containing nucleoside triphosphate hydrolases"/>
    <property type="match status" value="1"/>
</dbReference>
<feature type="compositionally biased region" description="Basic and acidic residues" evidence="8">
    <location>
        <begin position="773"/>
        <end position="784"/>
    </location>
</feature>
<dbReference type="GO" id="GO:0008017">
    <property type="term" value="F:microtubule binding"/>
    <property type="evidence" value="ECO:0007669"/>
    <property type="project" value="InterPro"/>
</dbReference>
<dbReference type="SMART" id="SM00129">
    <property type="entry name" value="KISc"/>
    <property type="match status" value="1"/>
</dbReference>
<dbReference type="PANTHER" id="PTHR47968">
    <property type="entry name" value="CENTROMERE PROTEIN E"/>
    <property type="match status" value="1"/>
</dbReference>
<comment type="caution">
    <text evidence="9">The sequence shown here is derived from an EMBL/GenBank/DDBJ whole genome shotgun (WGS) entry which is preliminary data.</text>
</comment>
<keyword evidence="3" id="KW-0547">Nucleotide-binding</keyword>
<dbReference type="Proteomes" id="UP000447434">
    <property type="component" value="Chromosome 11"/>
</dbReference>
<dbReference type="GO" id="GO:0007018">
    <property type="term" value="P:microtubule-based movement"/>
    <property type="evidence" value="ECO:0007669"/>
    <property type="project" value="InterPro"/>
</dbReference>
<dbReference type="AlphaFoldDB" id="A0A6A4PQH8"/>
<dbReference type="InterPro" id="IPR036961">
    <property type="entry name" value="Kinesin_motor_dom_sf"/>
</dbReference>
<dbReference type="PANTHER" id="PTHR47968:SF61">
    <property type="entry name" value="ATP-BINDING MICROTUBULE MOTOR FAMILY PROTEIN"/>
    <property type="match status" value="1"/>
</dbReference>
<evidence type="ECO:0000256" key="6">
    <source>
        <dbReference type="ARBA" id="ARBA00023175"/>
    </source>
</evidence>
<evidence type="ECO:0000256" key="2">
    <source>
        <dbReference type="ARBA" id="ARBA00022701"/>
    </source>
</evidence>
<accession>A0A6A4PQH8</accession>
<feature type="compositionally biased region" description="Polar residues" evidence="8">
    <location>
        <begin position="679"/>
        <end position="694"/>
    </location>
</feature>
<dbReference type="OrthoDB" id="3176171at2759"/>
<dbReference type="GO" id="GO:0003777">
    <property type="term" value="F:microtubule motor activity"/>
    <property type="evidence" value="ECO:0007669"/>
    <property type="project" value="InterPro"/>
</dbReference>
<dbReference type="InterPro" id="IPR001752">
    <property type="entry name" value="Kinesin_motor_dom"/>
</dbReference>
<evidence type="ECO:0000256" key="4">
    <source>
        <dbReference type="ARBA" id="ARBA00022840"/>
    </source>
</evidence>